<keyword evidence="4" id="KW-0539">Nucleus</keyword>
<dbReference type="Proteomes" id="UP000472267">
    <property type="component" value="Chromosome 7"/>
</dbReference>
<dbReference type="Pfam" id="PF11894">
    <property type="entry name" value="Nup192"/>
    <property type="match status" value="1"/>
</dbReference>
<dbReference type="InterPro" id="IPR021827">
    <property type="entry name" value="Nup186/Nup192/Nup205"/>
</dbReference>
<organism evidence="5 6">
    <name type="scientific">Salarias fasciatus</name>
    <name type="common">Jewelled blenny</name>
    <name type="synonym">Blennius fasciatus</name>
    <dbReference type="NCBI Taxonomy" id="181472"/>
    <lineage>
        <taxon>Eukaryota</taxon>
        <taxon>Metazoa</taxon>
        <taxon>Chordata</taxon>
        <taxon>Craniata</taxon>
        <taxon>Vertebrata</taxon>
        <taxon>Euteleostomi</taxon>
        <taxon>Actinopterygii</taxon>
        <taxon>Neopterygii</taxon>
        <taxon>Teleostei</taxon>
        <taxon>Neoteleostei</taxon>
        <taxon>Acanthomorphata</taxon>
        <taxon>Ovalentaria</taxon>
        <taxon>Blenniimorphae</taxon>
        <taxon>Blenniiformes</taxon>
        <taxon>Blennioidei</taxon>
        <taxon>Blenniidae</taxon>
        <taxon>Salariinae</taxon>
        <taxon>Salarias</taxon>
    </lineage>
</organism>
<comment type="similarity">
    <text evidence="2">Belongs to the NUP186/NUP192/NUP205 family.</text>
</comment>
<dbReference type="GO" id="GO:0006999">
    <property type="term" value="P:nuclear pore organization"/>
    <property type="evidence" value="ECO:0007669"/>
    <property type="project" value="TreeGrafter"/>
</dbReference>
<dbReference type="GO" id="GO:0017056">
    <property type="term" value="F:structural constituent of nuclear pore"/>
    <property type="evidence" value="ECO:0007669"/>
    <property type="project" value="TreeGrafter"/>
</dbReference>
<evidence type="ECO:0000256" key="1">
    <source>
        <dbReference type="ARBA" id="ARBA00004123"/>
    </source>
</evidence>
<dbReference type="PANTHER" id="PTHR31344">
    <property type="entry name" value="NUCLEAR PORE COMPLEX PROTEIN NUP205"/>
    <property type="match status" value="1"/>
</dbReference>
<gene>
    <name evidence="5" type="primary">LOC115391970</name>
</gene>
<reference evidence="5" key="1">
    <citation type="submission" date="2019-06" db="EMBL/GenBank/DDBJ databases">
        <authorList>
            <consortium name="Wellcome Sanger Institute Data Sharing"/>
        </authorList>
    </citation>
    <scope>NUCLEOTIDE SEQUENCE [LARGE SCALE GENOMIC DNA]</scope>
</reference>
<protein>
    <submittedName>
        <fullName evidence="5">Nucleoporin 205</fullName>
    </submittedName>
</protein>
<reference evidence="5" key="2">
    <citation type="submission" date="2025-08" db="UniProtKB">
        <authorList>
            <consortium name="Ensembl"/>
        </authorList>
    </citation>
    <scope>IDENTIFICATION</scope>
</reference>
<sequence>LNFTPAKTRKLCHIVYSPGASLWGPLKELWETVEGAVVRRQPESVHLLDLHDAGHNPKSAEQREKVRKASTDGIAIQGQQGSRLLPEQLLTEAFILSDLFDIGELSALELLLAGEQQQPYFPGLTRGLVAVLLYWDGKLCMASSLRSLIQSRQGKTFTLDLSAELVALTTRFTDELMNQGLTKRILTLVSEISVTREFERLQKERGLGNEKHRKEVSDLIKECRQALADSLFSWTCQSPLSKDDTLALIGHLETVTAQADGSLDSVNLALVMSLLYCLDVSFIEQGTEDREDLLQALPLLTERQYVSAIHSRLMDGQPWKLPGLQAVCRLAWALSLRVLSQLPQGSALVEFTEADESLADQALLGDVFLFMKEGILGCESFSQEEFYIRRLHSLITDFLALMPMKVKQLRNRADEDARLVHMSLQMGSELPSSLRKDLDHLMILIGEFYSKDPFGLELGVEFWCPTESLQHTSLQGSYLGMALQRPPHKQVVLSKFVRQMGDLLPSTLYISYLRMLKGLANGPQCAHYCFSLLKTNGATHSDNIQGVSGSPVSWEHFFQSLMLYHENLRRDFPNPDAAQYRHPPLRGITQRELEGLTSFLELLTVIITWSENARLALCEHPQWAPVVVMLGLLQCSVPPILKAELLLCLAAFGKSPEIAASLWQSLEYTQILQTVRASGQRQAAGIEVELNEIESSCEEYPLTRGFCHLISTLVESSLPVNLGAGLRVPGFQPYLNFLRDSVFLPFPTRAYRRPAEKWEVADSVLEVFHKLLRDYEPQPSDFIQEMVELQGEQVPAHKPPGHSIMFHLLNDSPMLALCLSLLEEGVRQLDTYAPFPGKKHLESAVLHCLCLLDLALQKEVMFMDLLRESQSSLLVSPLEQLLQGVSPQTRRADHIVNIARYLYHSSSNPEAGFQSAKILRRIANYPNIQTRLVGDFTHDQTVSDKLMAGFVECLDNEEAEEGTEKGDELEQPKKVARIRHETQIHILNLLITSLELKAPNLALYLLGYEVKKSVSSTNLQDPGVLGCPRSCLHAILSLLQRGTEKRSGPALTQKAPHLAELCYQVIYQLCACPDTSGPTMRYLRTSQDFLFSHLQHLPFLLSNQIAALSQMSWLMKTAAIELRVTSLNRQRSHTQRLVSLLLDDQPHAQHSGIEEETRSVSGFLHFDTVSKVRRKLLSVLDAIDFSQDMPELLQLDFFERTQIEQVISNCEHVNEQGHTVCNVKLLHRVLVAEVNALQGMAAIGQRPLLMEEVNSILQQVVERNHVRRSLSAKRQALQSWRSLVETLLTACPADLIPADDRQLIIRDLLLDLHDKVLSEDAAGELMPIVAGAVFTLTAHLSQSVLSEQQQGEGLEASSGFASIANSALHLILRKLLDFILCTGGGYQRLRAHLYGSLLYYLQIAQKPEEPDTLQTAMWERLTAPEDGFSKLQRENLAIIESYGKALMEVVCRDACDGHEISRMLALAVLDRILSIDRQNQWLLYVCNSGYLRSLVESLRQDDAALQTMLTPQPPLLKPLYIYESKMALLTRVAKTGEGAVELLRCGLVAQLMECQVFDMVPDSDAHRVMRDPSGFIPSPLDRYRQILLPTLRLFQVILTSTSINHQQGAAQVLQWLIVHADTIQSLLRCQELSMGALQELSLLTGIISKTALPGALEMGGEVNSAALMEFQGHINRFQRLCLSLLGRLAGSERERLLKQAEISAPGESAERREEMEVAMQQVCANIMEYCQTLLLQSSTQAQFSICLFSPSGSEPASRDGGRTDLPSALPSMAYSRVPSLGLILYLLKNSAADFFRFHQSHRQSLGKLQSLDQLPPEELKELCQGLVSGPGGVEKISSVQRSLLAKRRLVQLINNRAKLLALCSYVIETCLFVLWRHLEYYLLHCTPSDPKDSLLPGASLYRSRLANGDRGLGLSRVSQQDLDVLKSDMAAGFGEALQRKLLEVEGLYSQVRSRYTFIQALVRRIRGLLRQSKG</sequence>
<keyword evidence="6" id="KW-1185">Reference proteome</keyword>
<keyword evidence="3" id="KW-0813">Transport</keyword>
<comment type="subcellular location">
    <subcellularLocation>
        <location evidence="1">Nucleus</location>
    </subcellularLocation>
</comment>
<evidence type="ECO:0000256" key="2">
    <source>
        <dbReference type="ARBA" id="ARBA00005892"/>
    </source>
</evidence>
<evidence type="ECO:0000313" key="5">
    <source>
        <dbReference type="Ensembl" id="ENSSFAP00005016758.1"/>
    </source>
</evidence>
<evidence type="ECO:0000313" key="6">
    <source>
        <dbReference type="Proteomes" id="UP000472267"/>
    </source>
</evidence>
<dbReference type="GO" id="GO:0044611">
    <property type="term" value="C:nuclear pore inner ring"/>
    <property type="evidence" value="ECO:0007669"/>
    <property type="project" value="TreeGrafter"/>
</dbReference>
<proteinExistence type="inferred from homology"/>
<reference evidence="5" key="3">
    <citation type="submission" date="2025-09" db="UniProtKB">
        <authorList>
            <consortium name="Ensembl"/>
        </authorList>
    </citation>
    <scope>IDENTIFICATION</scope>
</reference>
<name>A0A672GD44_SALFA</name>
<dbReference type="Ensembl" id="ENSSFAT00005017415.1">
    <property type="protein sequence ID" value="ENSSFAP00005016758.1"/>
    <property type="gene ID" value="ENSSFAG00005008680.1"/>
</dbReference>
<accession>A0A672GD44</accession>
<evidence type="ECO:0000256" key="3">
    <source>
        <dbReference type="ARBA" id="ARBA00022448"/>
    </source>
</evidence>
<evidence type="ECO:0000256" key="4">
    <source>
        <dbReference type="ARBA" id="ARBA00023242"/>
    </source>
</evidence>
<dbReference type="PANTHER" id="PTHR31344:SF0">
    <property type="entry name" value="NUCLEAR PORE COMPLEX PROTEIN NUP205"/>
    <property type="match status" value="1"/>
</dbReference>